<protein>
    <submittedName>
        <fullName evidence="1">Uncharacterized protein</fullName>
    </submittedName>
</protein>
<dbReference type="AlphaFoldDB" id="A0A150RZD8"/>
<sequence>MVKTTLKNGVSFYYDYDPETGWCRKTWGDGGLHTVELRVDLEQRITWLTGNEEPRILRWNEDGIVVREETPDGIVLRTCEVDEDQYVVAEANGAGEATRYEYL</sequence>
<evidence type="ECO:0000313" key="1">
    <source>
        <dbReference type="EMBL" id="KYF85148.1"/>
    </source>
</evidence>
<dbReference type="SUPFAM" id="SSF101898">
    <property type="entry name" value="NHL repeat"/>
    <property type="match status" value="1"/>
</dbReference>
<proteinExistence type="predicted"/>
<accession>A0A150RZD8</accession>
<dbReference type="EMBL" id="JEMC01002799">
    <property type="protein sequence ID" value="KYF85148.1"/>
    <property type="molecule type" value="Genomic_DNA"/>
</dbReference>
<name>A0A150RZD8_SORCE</name>
<comment type="caution">
    <text evidence="1">The sequence shown here is derived from an EMBL/GenBank/DDBJ whole genome shotgun (WGS) entry which is preliminary data.</text>
</comment>
<reference evidence="1 2" key="1">
    <citation type="submission" date="2014-02" db="EMBL/GenBank/DDBJ databases">
        <title>The small core and large imbalanced accessory genome model reveals a collaborative survival strategy of Sorangium cellulosum strains in nature.</title>
        <authorList>
            <person name="Han K."/>
            <person name="Peng R."/>
            <person name="Blom J."/>
            <person name="Li Y.-Z."/>
        </authorList>
    </citation>
    <scope>NUCLEOTIDE SEQUENCE [LARGE SCALE GENOMIC DNA]</scope>
    <source>
        <strain evidence="1 2">So0149</strain>
    </source>
</reference>
<dbReference type="Proteomes" id="UP000075515">
    <property type="component" value="Unassembled WGS sequence"/>
</dbReference>
<organism evidence="1 2">
    <name type="scientific">Sorangium cellulosum</name>
    <name type="common">Polyangium cellulosum</name>
    <dbReference type="NCBI Taxonomy" id="56"/>
    <lineage>
        <taxon>Bacteria</taxon>
        <taxon>Pseudomonadati</taxon>
        <taxon>Myxococcota</taxon>
        <taxon>Polyangia</taxon>
        <taxon>Polyangiales</taxon>
        <taxon>Polyangiaceae</taxon>
        <taxon>Sorangium</taxon>
    </lineage>
</organism>
<evidence type="ECO:0000313" key="2">
    <source>
        <dbReference type="Proteomes" id="UP000075515"/>
    </source>
</evidence>
<gene>
    <name evidence="1" type="ORF">BE18_40135</name>
</gene>